<dbReference type="Gene3D" id="1.10.10.10">
    <property type="entry name" value="Winged helix-like DNA-binding domain superfamily/Winged helix DNA-binding domain"/>
    <property type="match status" value="1"/>
</dbReference>
<dbReference type="EMBL" id="JBHSXH010000015">
    <property type="protein sequence ID" value="MFC6826261.1"/>
    <property type="molecule type" value="Genomic_DNA"/>
</dbReference>
<dbReference type="Pfam" id="PF24035">
    <property type="entry name" value="DUF7344"/>
    <property type="match status" value="1"/>
</dbReference>
<gene>
    <name evidence="2" type="ORF">ACFQEV_14860</name>
</gene>
<accession>A0ABD5U090</accession>
<dbReference type="Proteomes" id="UP001596408">
    <property type="component" value="Unassembled WGS sequence"/>
</dbReference>
<organism evidence="2 3">
    <name type="scientific">Halopelagius fulvigenes</name>
    <dbReference type="NCBI Taxonomy" id="1198324"/>
    <lineage>
        <taxon>Archaea</taxon>
        <taxon>Methanobacteriati</taxon>
        <taxon>Methanobacteriota</taxon>
        <taxon>Stenosarchaea group</taxon>
        <taxon>Halobacteria</taxon>
        <taxon>Halobacteriales</taxon>
        <taxon>Haloferacaceae</taxon>
    </lineage>
</organism>
<comment type="caution">
    <text evidence="2">The sequence shown here is derived from an EMBL/GenBank/DDBJ whole genome shotgun (WGS) entry which is preliminary data.</text>
</comment>
<keyword evidence="3" id="KW-1185">Reference proteome</keyword>
<dbReference type="RefSeq" id="WP_379697593.1">
    <property type="nucleotide sequence ID" value="NZ_JBHSXH010000015.1"/>
</dbReference>
<dbReference type="AlphaFoldDB" id="A0ABD5U090"/>
<dbReference type="InterPro" id="IPR055768">
    <property type="entry name" value="DUF7344"/>
</dbReference>
<proteinExistence type="predicted"/>
<evidence type="ECO:0000259" key="1">
    <source>
        <dbReference type="Pfam" id="PF24035"/>
    </source>
</evidence>
<feature type="domain" description="DUF7344" evidence="1">
    <location>
        <begin position="24"/>
        <end position="99"/>
    </location>
</feature>
<reference evidence="2 3" key="1">
    <citation type="journal article" date="2019" name="Int. J. Syst. Evol. Microbiol.">
        <title>The Global Catalogue of Microorganisms (GCM) 10K type strain sequencing project: providing services to taxonomists for standard genome sequencing and annotation.</title>
        <authorList>
            <consortium name="The Broad Institute Genomics Platform"/>
            <consortium name="The Broad Institute Genome Sequencing Center for Infectious Disease"/>
            <person name="Wu L."/>
            <person name="Ma J."/>
        </authorList>
    </citation>
    <scope>NUCLEOTIDE SEQUENCE [LARGE SCALE GENOMIC DNA]</scope>
    <source>
        <strain evidence="2 3">YIM 94188</strain>
    </source>
</reference>
<evidence type="ECO:0000313" key="2">
    <source>
        <dbReference type="EMBL" id="MFC6826261.1"/>
    </source>
</evidence>
<sequence>MSVPTQRVTEELISPAGLTEDEYYRLLSDERRRIVLQTLTELELPLTVGELAEEVAERETGIGADASVPATQGVETDLHHVHLPLLDDHGIVEYDWQANRIFRS</sequence>
<name>A0ABD5U090_9EURY</name>
<dbReference type="InterPro" id="IPR036388">
    <property type="entry name" value="WH-like_DNA-bd_sf"/>
</dbReference>
<protein>
    <recommendedName>
        <fullName evidence="1">DUF7344 domain-containing protein</fullName>
    </recommendedName>
</protein>
<evidence type="ECO:0000313" key="3">
    <source>
        <dbReference type="Proteomes" id="UP001596408"/>
    </source>
</evidence>